<evidence type="ECO:0000313" key="1">
    <source>
        <dbReference type="EMBL" id="TFK63404.1"/>
    </source>
</evidence>
<organism evidence="1 2">
    <name type="scientific">Pluteus cervinus</name>
    <dbReference type="NCBI Taxonomy" id="181527"/>
    <lineage>
        <taxon>Eukaryota</taxon>
        <taxon>Fungi</taxon>
        <taxon>Dikarya</taxon>
        <taxon>Basidiomycota</taxon>
        <taxon>Agaricomycotina</taxon>
        <taxon>Agaricomycetes</taxon>
        <taxon>Agaricomycetidae</taxon>
        <taxon>Agaricales</taxon>
        <taxon>Pluteineae</taxon>
        <taxon>Pluteaceae</taxon>
        <taxon>Pluteus</taxon>
    </lineage>
</organism>
<sequence length="336" mass="37035">MSAPPAQLSENESIIQGIESFSGDCFELKSELYQTLQELTKFGSRSNPGSTSARLAEGFEDCIKKYENLLSSVQHFAAYAAGHSLDSFVNIVVEAAKDQNVSNEDLLGYLERLIHSEPSPDAEKSQVHLDHLLSFLESFSDVFESVVGKCEPSDVDIRAANNKAIECRKEVARLQDTVDKLFANTYDDWTFYITYALNSLPLMIDSSAVIGLKESPKARAALSDLILAQERQKDAEKALKSLIAKKAAERAEDSDGLKATVGFAITQTRAIGDKLGKMPTMCDGIIRKAAAFKTFIESPDSSDLILKRREVDDLELYSQVWVPVQSAFVVFAARSK</sequence>
<protein>
    <submittedName>
        <fullName evidence="1">Uncharacterized protein</fullName>
    </submittedName>
</protein>
<dbReference type="EMBL" id="ML208524">
    <property type="protein sequence ID" value="TFK63404.1"/>
    <property type="molecule type" value="Genomic_DNA"/>
</dbReference>
<dbReference type="Proteomes" id="UP000308600">
    <property type="component" value="Unassembled WGS sequence"/>
</dbReference>
<gene>
    <name evidence="1" type="ORF">BDN72DRAFT_963946</name>
</gene>
<reference evidence="1 2" key="1">
    <citation type="journal article" date="2019" name="Nat. Ecol. Evol.">
        <title>Megaphylogeny resolves global patterns of mushroom evolution.</title>
        <authorList>
            <person name="Varga T."/>
            <person name="Krizsan K."/>
            <person name="Foldi C."/>
            <person name="Dima B."/>
            <person name="Sanchez-Garcia M."/>
            <person name="Sanchez-Ramirez S."/>
            <person name="Szollosi G.J."/>
            <person name="Szarkandi J.G."/>
            <person name="Papp V."/>
            <person name="Albert L."/>
            <person name="Andreopoulos W."/>
            <person name="Angelini C."/>
            <person name="Antonin V."/>
            <person name="Barry K.W."/>
            <person name="Bougher N.L."/>
            <person name="Buchanan P."/>
            <person name="Buyck B."/>
            <person name="Bense V."/>
            <person name="Catcheside P."/>
            <person name="Chovatia M."/>
            <person name="Cooper J."/>
            <person name="Damon W."/>
            <person name="Desjardin D."/>
            <person name="Finy P."/>
            <person name="Geml J."/>
            <person name="Haridas S."/>
            <person name="Hughes K."/>
            <person name="Justo A."/>
            <person name="Karasinski D."/>
            <person name="Kautmanova I."/>
            <person name="Kiss B."/>
            <person name="Kocsube S."/>
            <person name="Kotiranta H."/>
            <person name="LaButti K.M."/>
            <person name="Lechner B.E."/>
            <person name="Liimatainen K."/>
            <person name="Lipzen A."/>
            <person name="Lukacs Z."/>
            <person name="Mihaltcheva S."/>
            <person name="Morgado L.N."/>
            <person name="Niskanen T."/>
            <person name="Noordeloos M.E."/>
            <person name="Ohm R.A."/>
            <person name="Ortiz-Santana B."/>
            <person name="Ovrebo C."/>
            <person name="Racz N."/>
            <person name="Riley R."/>
            <person name="Savchenko A."/>
            <person name="Shiryaev A."/>
            <person name="Soop K."/>
            <person name="Spirin V."/>
            <person name="Szebenyi C."/>
            <person name="Tomsovsky M."/>
            <person name="Tulloss R.E."/>
            <person name="Uehling J."/>
            <person name="Grigoriev I.V."/>
            <person name="Vagvolgyi C."/>
            <person name="Papp T."/>
            <person name="Martin F.M."/>
            <person name="Miettinen O."/>
            <person name="Hibbett D.S."/>
            <person name="Nagy L.G."/>
        </authorList>
    </citation>
    <scope>NUCLEOTIDE SEQUENCE [LARGE SCALE GENOMIC DNA]</scope>
    <source>
        <strain evidence="1 2">NL-1719</strain>
    </source>
</reference>
<evidence type="ECO:0000313" key="2">
    <source>
        <dbReference type="Proteomes" id="UP000308600"/>
    </source>
</evidence>
<name>A0ACD3ADC9_9AGAR</name>
<proteinExistence type="predicted"/>
<accession>A0ACD3ADC9</accession>
<keyword evidence="2" id="KW-1185">Reference proteome</keyword>